<dbReference type="Pfam" id="PF13649">
    <property type="entry name" value="Methyltransf_25"/>
    <property type="match status" value="1"/>
</dbReference>
<accession>A0A084ADE2</accession>
<sequence>MDESTKELEKYWDEFSQEYEEIQNESLVNIGQELREFLLAKKLLPARDFLDLAGGTGKYIPHFSDFTDKYNIVDLSAKMLDFAQNKKADASKIAFIHQEQAEFLEQSEKDAYDFVFTAMNPALDSKEALIELNRISQRNVGILRLIFDEDNLFSQVEQLYFPAQEQHKEAQMLLYKAWLEELNWEYKSKTFRFFLSESISSQFFSDYFSDEISNDELEALKQLFFKENENRDMERLVIFELLYWEKC</sequence>
<dbReference type="Gene3D" id="3.40.50.150">
    <property type="entry name" value="Vaccinia Virus protein VP39"/>
    <property type="match status" value="1"/>
</dbReference>
<keyword evidence="2" id="KW-0808">Transferase</keyword>
<keyword evidence="2" id="KW-0489">Methyltransferase</keyword>
<evidence type="ECO:0000313" key="2">
    <source>
        <dbReference type="EMBL" id="KEY63321.1"/>
    </source>
</evidence>
<dbReference type="GO" id="GO:0032259">
    <property type="term" value="P:methylation"/>
    <property type="evidence" value="ECO:0007669"/>
    <property type="project" value="UniProtKB-KW"/>
</dbReference>
<protein>
    <submittedName>
        <fullName evidence="2">Putative methyltransferase</fullName>
    </submittedName>
</protein>
<evidence type="ECO:0000259" key="1">
    <source>
        <dbReference type="Pfam" id="PF13649"/>
    </source>
</evidence>
<evidence type="ECO:0000313" key="3">
    <source>
        <dbReference type="Proteomes" id="UP000028401"/>
    </source>
</evidence>
<dbReference type="SUPFAM" id="SSF53335">
    <property type="entry name" value="S-adenosyl-L-methionine-dependent methyltransferases"/>
    <property type="match status" value="1"/>
</dbReference>
<dbReference type="PATRIC" id="fig|1415168.3.peg.475"/>
<dbReference type="AlphaFoldDB" id="A0A084ADE2"/>
<dbReference type="InterPro" id="IPR041698">
    <property type="entry name" value="Methyltransf_25"/>
</dbReference>
<feature type="domain" description="Methyltransferase" evidence="1">
    <location>
        <begin position="50"/>
        <end position="131"/>
    </location>
</feature>
<proteinExistence type="predicted"/>
<dbReference type="EMBL" id="AZSI01000009">
    <property type="protein sequence ID" value="KEY63321.1"/>
    <property type="molecule type" value="Genomic_DNA"/>
</dbReference>
<gene>
    <name evidence="2" type="ORF">U725_00451</name>
</gene>
<dbReference type="RefSeq" id="WP_042747757.1">
    <property type="nucleotide sequence ID" value="NZ_AZSI01000009.1"/>
</dbReference>
<dbReference type="InterPro" id="IPR029063">
    <property type="entry name" value="SAM-dependent_MTases_sf"/>
</dbReference>
<dbReference type="Proteomes" id="UP000028401">
    <property type="component" value="Unassembled WGS sequence"/>
</dbReference>
<comment type="caution">
    <text evidence="2">The sequence shown here is derived from an EMBL/GenBank/DDBJ whole genome shotgun (WGS) entry which is preliminary data.</text>
</comment>
<dbReference type="GO" id="GO:0008168">
    <property type="term" value="F:methyltransferase activity"/>
    <property type="evidence" value="ECO:0007669"/>
    <property type="project" value="UniProtKB-KW"/>
</dbReference>
<name>A0A084ADE2_LACLC</name>
<organism evidence="2 3">
    <name type="scientific">Lactococcus cremoris subsp. cremoris GE214</name>
    <dbReference type="NCBI Taxonomy" id="1415168"/>
    <lineage>
        <taxon>Bacteria</taxon>
        <taxon>Bacillati</taxon>
        <taxon>Bacillota</taxon>
        <taxon>Bacilli</taxon>
        <taxon>Lactobacillales</taxon>
        <taxon>Streptococcaceae</taxon>
        <taxon>Lactococcus</taxon>
        <taxon>Lactococcus cremoris subsp. cremoris</taxon>
    </lineage>
</organism>
<reference evidence="2 3" key="1">
    <citation type="submission" date="2014-06" db="EMBL/GenBank/DDBJ databases">
        <title>Draft genome sequence of the putrescine producing strain Lactococcus lactis subsp cremoris GE214.</title>
        <authorList>
            <person name="Ladero V."/>
            <person name="Linares D.M."/>
            <person name="del Rio B."/>
            <person name="Mayo B."/>
            <person name="Martin M.C."/>
            <person name="Fernandez M."/>
            <person name="Alvarez M.A."/>
        </authorList>
    </citation>
    <scope>NUCLEOTIDE SEQUENCE [LARGE SCALE GENOMIC DNA]</scope>
    <source>
        <strain evidence="2 3">GE214</strain>
    </source>
</reference>